<comment type="similarity">
    <text evidence="1">Belongs to the NAD(P)-dependent epimerase/dehydratase family.</text>
</comment>
<gene>
    <name evidence="3" type="ORF">HFZ78_04505</name>
</gene>
<reference evidence="3 4" key="1">
    <citation type="submission" date="2020-04" db="EMBL/GenBank/DDBJ databases">
        <title>Genome-Wide Identification of 5-Methylcytosine Sites in Bacterial Genomes By High-Throughput Sequencing of MspJI Restriction Fragments.</title>
        <authorList>
            <person name="Wu V."/>
        </authorList>
    </citation>
    <scope>NUCLEOTIDE SEQUENCE [LARGE SCALE GENOMIC DNA]</scope>
    <source>
        <strain evidence="3 4">S2</strain>
    </source>
</reference>
<dbReference type="Pfam" id="PF01370">
    <property type="entry name" value="Epimerase"/>
    <property type="match status" value="1"/>
</dbReference>
<evidence type="ECO:0000259" key="2">
    <source>
        <dbReference type="Pfam" id="PF01370"/>
    </source>
</evidence>
<proteinExistence type="inferred from homology"/>
<accession>A0A6H1NXU6</accession>
<name>A0A6H1NXU6_PRIMG</name>
<dbReference type="InterPro" id="IPR001509">
    <property type="entry name" value="Epimerase_deHydtase"/>
</dbReference>
<feature type="domain" description="NAD-dependent epimerase/dehydratase" evidence="2">
    <location>
        <begin position="16"/>
        <end position="246"/>
    </location>
</feature>
<protein>
    <submittedName>
        <fullName evidence="3">NAD-dependent epimerase/dehydratase family protein</fullName>
    </submittedName>
</protein>
<dbReference type="AlphaFoldDB" id="A0A6H1NXU6"/>
<evidence type="ECO:0000313" key="3">
    <source>
        <dbReference type="EMBL" id="QIZ06093.1"/>
    </source>
</evidence>
<dbReference type="EMBL" id="CP051128">
    <property type="protein sequence ID" value="QIZ06093.1"/>
    <property type="molecule type" value="Genomic_DNA"/>
</dbReference>
<sequence length="327" mass="37513">MEEFMAETNYFYNQKVLITGANGFIGSHVLQKMVNEQADVSIIVRGSSDLWRIEELKKDIDIHLIDLRDSVSIDNCVKQIKPEYIFHVGAYGVDSRQKDYLTSVNTNIIGTMNMLNSLKDVGCKKFINVGTCMEYGDKKEIIKENSHLEPDSIYGSTKASSSIISHQIASENNIDIVTLRPFGVFGEKEGSHKFFPYIILSNLDGKEVNLTPCEQYRDYCYIENIIEGFILAAQNETIKNEIFNIGSGTIYKLKHYVDMIYKEMSPNKKPNYGALPYRENEVWRQQPDTTKIKNVLKWEPKISLHDGIKRTIDWYTRNKGKFTGTGR</sequence>
<evidence type="ECO:0000313" key="4">
    <source>
        <dbReference type="Proteomes" id="UP000501868"/>
    </source>
</evidence>
<dbReference type="InterPro" id="IPR036291">
    <property type="entry name" value="NAD(P)-bd_dom_sf"/>
</dbReference>
<evidence type="ECO:0000256" key="1">
    <source>
        <dbReference type="ARBA" id="ARBA00007637"/>
    </source>
</evidence>
<dbReference type="PANTHER" id="PTHR43000">
    <property type="entry name" value="DTDP-D-GLUCOSE 4,6-DEHYDRATASE-RELATED"/>
    <property type="match status" value="1"/>
</dbReference>
<dbReference type="Proteomes" id="UP000501868">
    <property type="component" value="Chromosome"/>
</dbReference>
<dbReference type="SUPFAM" id="SSF51735">
    <property type="entry name" value="NAD(P)-binding Rossmann-fold domains"/>
    <property type="match status" value="1"/>
</dbReference>
<organism evidence="3 4">
    <name type="scientific">Priestia megaterium</name>
    <name type="common">Bacillus megaterium</name>
    <dbReference type="NCBI Taxonomy" id="1404"/>
    <lineage>
        <taxon>Bacteria</taxon>
        <taxon>Bacillati</taxon>
        <taxon>Bacillota</taxon>
        <taxon>Bacilli</taxon>
        <taxon>Bacillales</taxon>
        <taxon>Bacillaceae</taxon>
        <taxon>Priestia</taxon>
    </lineage>
</organism>
<dbReference type="Gene3D" id="3.40.50.720">
    <property type="entry name" value="NAD(P)-binding Rossmann-like Domain"/>
    <property type="match status" value="1"/>
</dbReference>
<reference evidence="3 4" key="2">
    <citation type="submission" date="2020-04" db="EMBL/GenBank/DDBJ databases">
        <authorList>
            <person name="Fomenkov A."/>
            <person name="Anton B.P."/>
            <person name="Roberts R.J."/>
        </authorList>
    </citation>
    <scope>NUCLEOTIDE SEQUENCE [LARGE SCALE GENOMIC DNA]</scope>
    <source>
        <strain evidence="3 4">S2</strain>
    </source>
</reference>